<evidence type="ECO:0000256" key="4">
    <source>
        <dbReference type="ARBA" id="ARBA00022438"/>
    </source>
</evidence>
<name>A0A0G4GNP0_VITBC</name>
<dbReference type="Gene3D" id="3.40.220.10">
    <property type="entry name" value="Leucine Aminopeptidase, subunit E, domain 1"/>
    <property type="match status" value="1"/>
</dbReference>
<dbReference type="GO" id="GO:0030145">
    <property type="term" value="F:manganese ion binding"/>
    <property type="evidence" value="ECO:0007669"/>
    <property type="project" value="InterPro"/>
</dbReference>
<proteinExistence type="inferred from homology"/>
<dbReference type="InParanoid" id="A0A0G4GNP0"/>
<dbReference type="OrthoDB" id="412814at2759"/>
<evidence type="ECO:0000256" key="2">
    <source>
        <dbReference type="ARBA" id="ARBA00001585"/>
    </source>
</evidence>
<sequence>MTTLFDQIPLTKDPAASALKITVEATPLTDVAADLLLLPCCQNESTDKSAKMEHDYGDLDKVFGGALQEGIELHEYKGAAASTMTTRVAGKVRSVALFGFGKMSALDAAAGCKIGACIGKTIKGEKAKAATLALPPSCPVRILQSVLESLLLTLSDDAHKNRLKTGDRIAPLPLLEALTIIPPSGLTAGDIDKCITESRAMAAGVLFAKDLVSMPPNYCHPASLADAAIKMAQEGGLEGKILSVDECRALGMGSYLAVGKGAEIAPRFIHLCWKGESPKKKVALVGKGVCHDTGGYNLKVGSMIEMMKFDMGGGAAVLGVAKAIGALKPKNVEVHFIVPAVLNLISHNAYLPGDVLTASNGKTIEVGNTDAEGRLILNDSLVYAEKTVQATTIIDIATLTGACIVALGTKCAGLFTPDDTLSEALLEAAKVSGESLWRLPLLPDAAEELKGTISDLKNVGGRWGGAITAATFLKEFVDKASWAHIDAAGPAWDWKENVGTGYAVRLLTELVTK</sequence>
<dbReference type="HAMAP" id="MF_00181">
    <property type="entry name" value="Cytosol_peptidase_M17"/>
    <property type="match status" value="1"/>
</dbReference>
<dbReference type="GO" id="GO:0005737">
    <property type="term" value="C:cytoplasm"/>
    <property type="evidence" value="ECO:0007669"/>
    <property type="project" value="InterPro"/>
</dbReference>
<dbReference type="Proteomes" id="UP000041254">
    <property type="component" value="Unassembled WGS sequence"/>
</dbReference>
<reference evidence="8 9" key="1">
    <citation type="submission" date="2014-11" db="EMBL/GenBank/DDBJ databases">
        <authorList>
            <person name="Zhu J."/>
            <person name="Qi W."/>
            <person name="Song R."/>
        </authorList>
    </citation>
    <scope>NUCLEOTIDE SEQUENCE [LARGE SCALE GENOMIC DNA]</scope>
</reference>
<dbReference type="Gene3D" id="3.40.630.10">
    <property type="entry name" value="Zn peptidases"/>
    <property type="match status" value="1"/>
</dbReference>
<feature type="domain" description="Cytosol aminopeptidase" evidence="7">
    <location>
        <begin position="368"/>
        <end position="375"/>
    </location>
</feature>
<protein>
    <recommendedName>
        <fullName evidence="7">Cytosol aminopeptidase domain-containing protein</fullName>
    </recommendedName>
</protein>
<dbReference type="PhylomeDB" id="A0A0G4GNP0"/>
<dbReference type="PROSITE" id="PS00631">
    <property type="entry name" value="CYTOSOL_AP"/>
    <property type="match status" value="1"/>
</dbReference>
<dbReference type="SUPFAM" id="SSF53187">
    <property type="entry name" value="Zn-dependent exopeptidases"/>
    <property type="match status" value="1"/>
</dbReference>
<organism evidence="8 9">
    <name type="scientific">Vitrella brassicaformis (strain CCMP3155)</name>
    <dbReference type="NCBI Taxonomy" id="1169540"/>
    <lineage>
        <taxon>Eukaryota</taxon>
        <taxon>Sar</taxon>
        <taxon>Alveolata</taxon>
        <taxon>Colpodellida</taxon>
        <taxon>Vitrellaceae</taxon>
        <taxon>Vitrella</taxon>
    </lineage>
</organism>
<dbReference type="STRING" id="1169540.A0A0G4GNP0"/>
<gene>
    <name evidence="8" type="ORF">Vbra_2318</name>
</gene>
<evidence type="ECO:0000259" key="7">
    <source>
        <dbReference type="PROSITE" id="PS00631"/>
    </source>
</evidence>
<dbReference type="GO" id="GO:0070006">
    <property type="term" value="F:metalloaminopeptidase activity"/>
    <property type="evidence" value="ECO:0007669"/>
    <property type="project" value="InterPro"/>
</dbReference>
<dbReference type="InterPro" id="IPR000819">
    <property type="entry name" value="Peptidase_M17_C"/>
</dbReference>
<evidence type="ECO:0000256" key="3">
    <source>
        <dbReference type="ARBA" id="ARBA00009528"/>
    </source>
</evidence>
<dbReference type="InterPro" id="IPR043472">
    <property type="entry name" value="Macro_dom-like"/>
</dbReference>
<comment type="catalytic activity">
    <reaction evidence="2">
        <text>Release of N-terminal proline from a peptide.</text>
        <dbReference type="EC" id="3.4.11.5"/>
    </reaction>
</comment>
<dbReference type="Pfam" id="PF02789">
    <property type="entry name" value="Peptidase_M17_N"/>
    <property type="match status" value="1"/>
</dbReference>
<keyword evidence="9" id="KW-1185">Reference proteome</keyword>
<evidence type="ECO:0000256" key="1">
    <source>
        <dbReference type="ARBA" id="ARBA00000135"/>
    </source>
</evidence>
<keyword evidence="4" id="KW-0031">Aminopeptidase</keyword>
<dbReference type="PANTHER" id="PTHR11963">
    <property type="entry name" value="LEUCINE AMINOPEPTIDASE-RELATED"/>
    <property type="match status" value="1"/>
</dbReference>
<dbReference type="GO" id="GO:0006508">
    <property type="term" value="P:proteolysis"/>
    <property type="evidence" value="ECO:0007669"/>
    <property type="project" value="UniProtKB-KW"/>
</dbReference>
<dbReference type="InterPro" id="IPR011356">
    <property type="entry name" value="Leucine_aapep/pepB"/>
</dbReference>
<dbReference type="AlphaFoldDB" id="A0A0G4GNP0"/>
<evidence type="ECO:0000313" key="8">
    <source>
        <dbReference type="EMBL" id="CEM31894.1"/>
    </source>
</evidence>
<evidence type="ECO:0000256" key="6">
    <source>
        <dbReference type="ARBA" id="ARBA00022801"/>
    </source>
</evidence>
<keyword evidence="6" id="KW-0378">Hydrolase</keyword>
<dbReference type="VEuPathDB" id="CryptoDB:Vbra_2318"/>
<comment type="similarity">
    <text evidence="3">Belongs to the peptidase M17 family.</text>
</comment>
<dbReference type="EMBL" id="CDMY01000738">
    <property type="protein sequence ID" value="CEM31894.1"/>
    <property type="molecule type" value="Genomic_DNA"/>
</dbReference>
<dbReference type="PRINTS" id="PR00481">
    <property type="entry name" value="LAMNOPPTDASE"/>
</dbReference>
<dbReference type="CDD" id="cd00433">
    <property type="entry name" value="Peptidase_M17"/>
    <property type="match status" value="1"/>
</dbReference>
<evidence type="ECO:0000313" key="9">
    <source>
        <dbReference type="Proteomes" id="UP000041254"/>
    </source>
</evidence>
<evidence type="ECO:0000256" key="5">
    <source>
        <dbReference type="ARBA" id="ARBA00022670"/>
    </source>
</evidence>
<keyword evidence="5" id="KW-0645">Protease</keyword>
<accession>A0A0G4GNP0</accession>
<dbReference type="PANTHER" id="PTHR11963:SF23">
    <property type="entry name" value="CYTOSOL AMINOPEPTIDASE"/>
    <property type="match status" value="1"/>
</dbReference>
<dbReference type="SUPFAM" id="SSF52949">
    <property type="entry name" value="Macro domain-like"/>
    <property type="match status" value="1"/>
</dbReference>
<dbReference type="Pfam" id="PF00883">
    <property type="entry name" value="Peptidase_M17"/>
    <property type="match status" value="1"/>
</dbReference>
<comment type="catalytic activity">
    <reaction evidence="1">
        <text>Release of an N-terminal amino acid, Xaa-|-Yaa-, in which Xaa is preferably Leu, but may be other amino acids including Pro although not Arg or Lys, and Yaa may be Pro. Amino acid amides and methyl esters are also readily hydrolyzed, but rates on arylamides are exceedingly low.</text>
        <dbReference type="EC" id="3.4.11.1"/>
    </reaction>
</comment>
<dbReference type="InterPro" id="IPR008283">
    <property type="entry name" value="Peptidase_M17_N"/>
</dbReference>
<dbReference type="FunCoup" id="A0A0G4GNP0">
    <property type="interactions" value="168"/>
</dbReference>
<dbReference type="InterPro" id="IPR023042">
    <property type="entry name" value="Peptidase_M17_leu_NH2_pept"/>
</dbReference>